<name>A0A4Y2JL51_ARAVE</name>
<accession>A0A4Y2JL51</accession>
<dbReference type="Proteomes" id="UP000499080">
    <property type="component" value="Unassembled WGS sequence"/>
</dbReference>
<organism evidence="1 2">
    <name type="scientific">Araneus ventricosus</name>
    <name type="common">Orbweaver spider</name>
    <name type="synonym">Epeira ventricosa</name>
    <dbReference type="NCBI Taxonomy" id="182803"/>
    <lineage>
        <taxon>Eukaryota</taxon>
        <taxon>Metazoa</taxon>
        <taxon>Ecdysozoa</taxon>
        <taxon>Arthropoda</taxon>
        <taxon>Chelicerata</taxon>
        <taxon>Arachnida</taxon>
        <taxon>Araneae</taxon>
        <taxon>Araneomorphae</taxon>
        <taxon>Entelegynae</taxon>
        <taxon>Araneoidea</taxon>
        <taxon>Araneidae</taxon>
        <taxon>Araneus</taxon>
    </lineage>
</organism>
<dbReference type="AlphaFoldDB" id="A0A4Y2JL51"/>
<evidence type="ECO:0000313" key="1">
    <source>
        <dbReference type="EMBL" id="GBM90189.1"/>
    </source>
</evidence>
<reference evidence="1 2" key="1">
    <citation type="journal article" date="2019" name="Sci. Rep.">
        <title>Orb-weaving spider Araneus ventricosus genome elucidates the spidroin gene catalogue.</title>
        <authorList>
            <person name="Kono N."/>
            <person name="Nakamura H."/>
            <person name="Ohtoshi R."/>
            <person name="Moran D.A.P."/>
            <person name="Shinohara A."/>
            <person name="Yoshida Y."/>
            <person name="Fujiwara M."/>
            <person name="Mori M."/>
            <person name="Tomita M."/>
            <person name="Arakawa K."/>
        </authorList>
    </citation>
    <scope>NUCLEOTIDE SEQUENCE [LARGE SCALE GENOMIC DNA]</scope>
</reference>
<proteinExistence type="predicted"/>
<dbReference type="EMBL" id="BGPR01003600">
    <property type="protein sequence ID" value="GBM90189.1"/>
    <property type="molecule type" value="Genomic_DNA"/>
</dbReference>
<sequence>MDGSRSQPPECHSSRSLPVSISTAASWAPSDFSWRALFRKRWKTNSAWLSATLDRKIACLRHGNQHRQHHRSVFCCHPPTPLWDAQVVVIRSLGKCCLFFAFINLPWPPFFGEVKDSERGVLNFADLHLLFNLLPILS</sequence>
<keyword evidence="2" id="KW-1185">Reference proteome</keyword>
<comment type="caution">
    <text evidence="1">The sequence shown here is derived from an EMBL/GenBank/DDBJ whole genome shotgun (WGS) entry which is preliminary data.</text>
</comment>
<protein>
    <submittedName>
        <fullName evidence="1">Uncharacterized protein</fullName>
    </submittedName>
</protein>
<gene>
    <name evidence="1" type="ORF">AVEN_151863_1</name>
</gene>
<evidence type="ECO:0000313" key="2">
    <source>
        <dbReference type="Proteomes" id="UP000499080"/>
    </source>
</evidence>